<evidence type="ECO:0000256" key="2">
    <source>
        <dbReference type="SAM" id="MobiDB-lite"/>
    </source>
</evidence>
<comment type="caution">
    <text evidence="3">The sequence shown here is derived from an EMBL/GenBank/DDBJ whole genome shotgun (WGS) entry which is preliminary data.</text>
</comment>
<protein>
    <submittedName>
        <fullName evidence="3">Uncharacterized protein</fullName>
    </submittedName>
</protein>
<organism evidence="3 4">
    <name type="scientific">Aphanomyces astaci</name>
    <name type="common">Crayfish plague agent</name>
    <dbReference type="NCBI Taxonomy" id="112090"/>
    <lineage>
        <taxon>Eukaryota</taxon>
        <taxon>Sar</taxon>
        <taxon>Stramenopiles</taxon>
        <taxon>Oomycota</taxon>
        <taxon>Saprolegniomycetes</taxon>
        <taxon>Saprolegniales</taxon>
        <taxon>Verrucalvaceae</taxon>
        <taxon>Aphanomyces</taxon>
    </lineage>
</organism>
<dbReference type="AlphaFoldDB" id="A0A418CIF9"/>
<proteinExistence type="predicted"/>
<feature type="compositionally biased region" description="Polar residues" evidence="2">
    <location>
        <begin position="338"/>
        <end position="350"/>
    </location>
</feature>
<feature type="coiled-coil region" evidence="1">
    <location>
        <begin position="105"/>
        <end position="132"/>
    </location>
</feature>
<evidence type="ECO:0000313" key="4">
    <source>
        <dbReference type="Proteomes" id="UP000286510"/>
    </source>
</evidence>
<dbReference type="VEuPathDB" id="FungiDB:H257_14747"/>
<dbReference type="EMBL" id="QUTF01027262">
    <property type="protein sequence ID" value="RHY80489.1"/>
    <property type="molecule type" value="Genomic_DNA"/>
</dbReference>
<accession>A0A418CIF9</accession>
<keyword evidence="1" id="KW-0175">Coiled coil</keyword>
<feature type="region of interest" description="Disordered" evidence="2">
    <location>
        <begin position="338"/>
        <end position="364"/>
    </location>
</feature>
<evidence type="ECO:0000256" key="1">
    <source>
        <dbReference type="SAM" id="Coils"/>
    </source>
</evidence>
<sequence length="387" mass="41776">MKFETSHMRQGLLHQQHPKPLHDAWRVIGSSTMGLVQKKVYPALSLVEVDSSGWDTFPDSLSGGSQPAFRILLHFSISPQQIPIKTIMTVQPQLDTLQTSVDGGIQETQTYLANLQARIAEYDSQYQVSETASSYLQTAINTANSAVEDLKKSASSLRSTTLSAAHKPVELVQQALAQVSASLVLIKDHAATYDTKFQLAVHDARGNLETLTSVTRQRTTDAIQQASEQATTVQSKLASTAQDVGTSAIAYAGGVVHKVEAMDQYYHVSEKLQDTVALATEKAKELDATYQVSQRAITLDTQVTGGFAARTLTSASELVHSGLEYITGSLQYAKDVATSSNSQPLTTSVPTIEPPVATSEDDDVGHVKKTKTGAVEMHEEVVQEATT</sequence>
<gene>
    <name evidence="3" type="ORF">DYB26_012945</name>
</gene>
<name>A0A418CIF9_APHAT</name>
<dbReference type="Proteomes" id="UP000286510">
    <property type="component" value="Unassembled WGS sequence"/>
</dbReference>
<evidence type="ECO:0000313" key="3">
    <source>
        <dbReference type="EMBL" id="RHY80489.1"/>
    </source>
</evidence>
<reference evidence="3 4" key="1">
    <citation type="submission" date="2018-08" db="EMBL/GenBank/DDBJ databases">
        <title>Aphanomyces genome sequencing and annotation.</title>
        <authorList>
            <person name="Minardi D."/>
            <person name="Oidtmann B."/>
            <person name="Van Der Giezen M."/>
            <person name="Studholme D.J."/>
        </authorList>
    </citation>
    <scope>NUCLEOTIDE SEQUENCE [LARGE SCALE GENOMIC DNA]</scope>
    <source>
        <strain evidence="3 4">FDL457</strain>
    </source>
</reference>